<gene>
    <name evidence="1" type="ORF">S12H4_16538</name>
</gene>
<sequence>TIADNAKIEIVLTLGGDTPTLDDLTVLLVFKVSHTTLS</sequence>
<protein>
    <submittedName>
        <fullName evidence="1">Uncharacterized protein</fullName>
    </submittedName>
</protein>
<dbReference type="EMBL" id="BARW01008005">
    <property type="protein sequence ID" value="GAI79142.1"/>
    <property type="molecule type" value="Genomic_DNA"/>
</dbReference>
<evidence type="ECO:0000313" key="1">
    <source>
        <dbReference type="EMBL" id="GAI79142.1"/>
    </source>
</evidence>
<accession>X1REI3</accession>
<organism evidence="1">
    <name type="scientific">marine sediment metagenome</name>
    <dbReference type="NCBI Taxonomy" id="412755"/>
    <lineage>
        <taxon>unclassified sequences</taxon>
        <taxon>metagenomes</taxon>
        <taxon>ecological metagenomes</taxon>
    </lineage>
</organism>
<dbReference type="AlphaFoldDB" id="X1REI3"/>
<reference evidence="1" key="1">
    <citation type="journal article" date="2014" name="Front. Microbiol.">
        <title>High frequency of phylogenetically diverse reductive dehalogenase-homologous genes in deep subseafloor sedimentary metagenomes.</title>
        <authorList>
            <person name="Kawai M."/>
            <person name="Futagami T."/>
            <person name="Toyoda A."/>
            <person name="Takaki Y."/>
            <person name="Nishi S."/>
            <person name="Hori S."/>
            <person name="Arai W."/>
            <person name="Tsubouchi T."/>
            <person name="Morono Y."/>
            <person name="Uchiyama I."/>
            <person name="Ito T."/>
            <person name="Fujiyama A."/>
            <person name="Inagaki F."/>
            <person name="Takami H."/>
        </authorList>
    </citation>
    <scope>NUCLEOTIDE SEQUENCE</scope>
    <source>
        <strain evidence="1">Expedition CK06-06</strain>
    </source>
</reference>
<feature type="non-terminal residue" evidence="1">
    <location>
        <position position="1"/>
    </location>
</feature>
<proteinExistence type="predicted"/>
<comment type="caution">
    <text evidence="1">The sequence shown here is derived from an EMBL/GenBank/DDBJ whole genome shotgun (WGS) entry which is preliminary data.</text>
</comment>
<name>X1REI3_9ZZZZ</name>